<accession>A0AC11EA07</accession>
<reference evidence="1" key="3">
    <citation type="submission" date="2025-09" db="UniProtKB">
        <authorList>
            <consortium name="Ensembl"/>
        </authorList>
    </citation>
    <scope>IDENTIFICATION</scope>
</reference>
<organism evidence="1">
    <name type="scientific">Ovis aries</name>
    <name type="common">Sheep</name>
    <dbReference type="NCBI Taxonomy" id="9940"/>
    <lineage>
        <taxon>Eukaryota</taxon>
        <taxon>Metazoa</taxon>
        <taxon>Chordata</taxon>
        <taxon>Craniata</taxon>
        <taxon>Vertebrata</taxon>
        <taxon>Euteleostomi</taxon>
        <taxon>Mammalia</taxon>
        <taxon>Eutheria</taxon>
        <taxon>Laurasiatheria</taxon>
        <taxon>Artiodactyla</taxon>
        <taxon>Ruminantia</taxon>
        <taxon>Pecora</taxon>
        <taxon>Bovidae</taxon>
        <taxon>Caprinae</taxon>
        <taxon>Ovis</taxon>
    </lineage>
</organism>
<proteinExistence type="predicted"/>
<evidence type="ECO:0000313" key="1">
    <source>
        <dbReference type="Ensembl" id="ENSOARP00020054476.1"/>
    </source>
</evidence>
<reference evidence="1" key="1">
    <citation type="submission" date="2020-11" db="EMBL/GenBank/DDBJ databases">
        <authorList>
            <person name="Davenport K.M."/>
            <person name="Bickhart D.M."/>
            <person name="Smith T.P.L."/>
            <person name="Murdoch B.M."/>
            <person name="Rosen B.D."/>
        </authorList>
    </citation>
    <scope>NUCLEOTIDE SEQUENCE [LARGE SCALE GENOMIC DNA]</scope>
    <source>
        <strain evidence="1">OAR_USU_Benz2616</strain>
    </source>
</reference>
<name>A0AC11EA07_SHEEP</name>
<reference evidence="1" key="2">
    <citation type="submission" date="2025-08" db="UniProtKB">
        <authorList>
            <consortium name="Ensembl"/>
        </authorList>
    </citation>
    <scope>IDENTIFICATION</scope>
</reference>
<protein>
    <submittedName>
        <fullName evidence="1">Uncharacterized protein</fullName>
    </submittedName>
</protein>
<dbReference type="Ensembl" id="ENSOART00020079267.1">
    <property type="protein sequence ID" value="ENSOARP00020054476.1"/>
    <property type="gene ID" value="ENSOARG00020023950.2"/>
</dbReference>
<sequence length="441" mass="48901">MSLLGAGALDLDFASGQVRGALVAAGCAFYLGVFVVCHWLSSLLNATYRSLAAREQVFWNLAATRAVFGIQGTAAGLWALLLDPVLQADKALGQQDWCWFHITTATGFFFFENLALHVSNVLFRTFDGFLAVHHLFAFLGYLGCTVNLQAGHYLPMVTLLLEMSTPFTCISWMLLKAGCAHSRLWRLNQWAMVHLFHCRMVLTYHMWWVCLGHWGRLARSLFLPHLALFVVGLALLTLLINPYWTRKKTQQLLNPVDWNFAPDRPNGPVQPKKASDIVWTPGRPCQRHTHRRPVHVRGRGPLLVPREPQSRGRQQQSLPGGQSLEWSPAPLHRWAGAGSRPPRGHRLAAPVSKVVTNLFQPSTPLAHIAGVCGFFSLNECLSQHGFSCWSPGSLPPQPARLDSACPPFSLLLPLSSYMSSPSPPSTITSVLFGKEIILILP</sequence>
<gene>
    <name evidence="1" type="primary">CLN8</name>
</gene>